<keyword evidence="2" id="KW-0813">Transport</keyword>
<proteinExistence type="inferred from homology"/>
<evidence type="ECO:0000256" key="6">
    <source>
        <dbReference type="ARBA" id="ARBA00023121"/>
    </source>
</evidence>
<evidence type="ECO:0000259" key="11">
    <source>
        <dbReference type="PROSITE" id="PS51847"/>
    </source>
</evidence>
<comment type="subcellular location">
    <subcellularLocation>
        <location evidence="1">Membrane</location>
    </subcellularLocation>
    <subcellularLocation>
        <location evidence="9">Mitochondrion outer membrane</location>
        <topology evidence="9">Peripheral membrane protein</topology>
        <orientation evidence="9">Cytoplasmic side</orientation>
    </subcellularLocation>
    <subcellularLocation>
        <location evidence="9">Endoplasmic reticulum membrane</location>
        <topology evidence="9">Peripheral membrane protein</topology>
        <orientation evidence="9">Cytoplasmic side</orientation>
    </subcellularLocation>
    <text evidence="9">The ERMES/MDM complex localizes to a few discrete foci (around 10 per single cell), that represent mitochondria-endoplasmic reticulum junctions. These foci are often found next to mtDNA nucleoids.</text>
</comment>
<reference evidence="13" key="1">
    <citation type="journal article" date="2014" name="Proc. Natl. Acad. Sci. U.S.A.">
        <title>Extensive sampling of basidiomycete genomes demonstrates inadequacy of the white-rot/brown-rot paradigm for wood decay fungi.</title>
        <authorList>
            <person name="Riley R."/>
            <person name="Salamov A.A."/>
            <person name="Brown D.W."/>
            <person name="Nagy L.G."/>
            <person name="Floudas D."/>
            <person name="Held B.W."/>
            <person name="Levasseur A."/>
            <person name="Lombard V."/>
            <person name="Morin E."/>
            <person name="Otillar R."/>
            <person name="Lindquist E.A."/>
            <person name="Sun H."/>
            <person name="LaButti K.M."/>
            <person name="Schmutz J."/>
            <person name="Jabbour D."/>
            <person name="Luo H."/>
            <person name="Baker S.E."/>
            <person name="Pisabarro A.G."/>
            <person name="Walton J.D."/>
            <person name="Blanchette R.A."/>
            <person name="Henrissat B."/>
            <person name="Martin F."/>
            <person name="Cullen D."/>
            <person name="Hibbett D.S."/>
            <person name="Grigoriev I.V."/>
        </authorList>
    </citation>
    <scope>NUCLEOTIDE SEQUENCE [LARGE SCALE GENOMIC DNA]</scope>
    <source>
        <strain evidence="13">FD-172 SS1</strain>
    </source>
</reference>
<feature type="compositionally biased region" description="Pro residues" evidence="10">
    <location>
        <begin position="206"/>
        <end position="223"/>
    </location>
</feature>
<dbReference type="CDD" id="cd21672">
    <property type="entry name" value="SMP_Mdm12"/>
    <property type="match status" value="1"/>
</dbReference>
<evidence type="ECO:0000256" key="10">
    <source>
        <dbReference type="SAM" id="MobiDB-lite"/>
    </source>
</evidence>
<dbReference type="GO" id="GO:0045040">
    <property type="term" value="P:protein insertion into mitochondrial outer membrane"/>
    <property type="evidence" value="ECO:0007669"/>
    <property type="project" value="UniProtKB-UniRule"/>
</dbReference>
<comment type="similarity">
    <text evidence="9">Belongs to the MDM12 family.</text>
</comment>
<dbReference type="InterPro" id="IPR027532">
    <property type="entry name" value="Mdm12"/>
</dbReference>
<keyword evidence="6" id="KW-0446">Lipid-binding</keyword>
<dbReference type="HOGENOM" id="CLU_026794_1_0_1"/>
<evidence type="ECO:0000256" key="2">
    <source>
        <dbReference type="ARBA" id="ARBA00022448"/>
    </source>
</evidence>
<keyword evidence="13" id="KW-1185">Reference proteome</keyword>
<dbReference type="AlphaFoldDB" id="A0A067M3P2"/>
<dbReference type="HAMAP" id="MF_03104">
    <property type="entry name" value="Mdm12"/>
    <property type="match status" value="1"/>
</dbReference>
<feature type="compositionally biased region" description="Low complexity" evidence="10">
    <location>
        <begin position="182"/>
        <end position="198"/>
    </location>
</feature>
<name>A0A067M3P2_BOTB1</name>
<dbReference type="Pfam" id="PF26544">
    <property type="entry name" value="Mdm12"/>
    <property type="match status" value="1"/>
</dbReference>
<feature type="region of interest" description="Disordered" evidence="10">
    <location>
        <begin position="165"/>
        <end position="223"/>
    </location>
</feature>
<sequence>MSIDLDWASLSPIFCDRLVSLLNTHLSTANRPSFIGPINVTSLSLGSSSPDVEVVDVRDIYRDFLEDDELSDSDDFPPPDLAPEERIGAQELTRAAGRDGFEWVPQREGSPLDGPAHRQLPRRYSQDPFIGTEDGRTTPSSASGGPRLLRSGLLLSHSIPSLSRPLSFTPMNRLSPSPVAHTSSRPQSQTFSSSLASESHSHQSDVPPPAAPPPVPLSSLPPPPTDLQVHLRIAYTSDVRIRLTTSLTINYPSSMFMSLPVSLAITGLVFRGELVVAYEGSRKRIHLCILDDLDHNCPLRPASAPLGTSGSGSGSGNAAAGEENPLPVGNRLLPTILIESEIGAADKHMLRNVSRVERFIQDVMRKTIEEELVFPNFHTLILPESSGDNNVG</sequence>
<evidence type="ECO:0000256" key="9">
    <source>
        <dbReference type="HAMAP-Rule" id="MF_03104"/>
    </source>
</evidence>
<dbReference type="Proteomes" id="UP000027195">
    <property type="component" value="Unassembled WGS sequence"/>
</dbReference>
<evidence type="ECO:0000256" key="1">
    <source>
        <dbReference type="ARBA" id="ARBA00004370"/>
    </source>
</evidence>
<feature type="region of interest" description="Disordered" evidence="10">
    <location>
        <begin position="304"/>
        <end position="324"/>
    </location>
</feature>
<evidence type="ECO:0000256" key="5">
    <source>
        <dbReference type="ARBA" id="ARBA00023055"/>
    </source>
</evidence>
<evidence type="ECO:0000313" key="12">
    <source>
        <dbReference type="EMBL" id="KDQ10189.1"/>
    </source>
</evidence>
<keyword evidence="4 9" id="KW-0256">Endoplasmic reticulum</keyword>
<evidence type="ECO:0000256" key="4">
    <source>
        <dbReference type="ARBA" id="ARBA00022824"/>
    </source>
</evidence>
<dbReference type="OrthoDB" id="3356905at2759"/>
<gene>
    <name evidence="9" type="primary">MDM12</name>
    <name evidence="12" type="ORF">BOTBODRAFT_36466</name>
</gene>
<evidence type="ECO:0000313" key="13">
    <source>
        <dbReference type="Proteomes" id="UP000027195"/>
    </source>
</evidence>
<dbReference type="PANTHER" id="PTHR28204">
    <property type="entry name" value="MITOCHONDRIAL DISTRIBUTION AND MORPHOLOGY PROTEIN 12"/>
    <property type="match status" value="1"/>
</dbReference>
<dbReference type="EMBL" id="KL198070">
    <property type="protein sequence ID" value="KDQ10189.1"/>
    <property type="molecule type" value="Genomic_DNA"/>
</dbReference>
<dbReference type="PROSITE" id="PS51847">
    <property type="entry name" value="SMP"/>
    <property type="match status" value="1"/>
</dbReference>
<dbReference type="GO" id="GO:0015914">
    <property type="term" value="P:phospholipid transport"/>
    <property type="evidence" value="ECO:0007669"/>
    <property type="project" value="TreeGrafter"/>
</dbReference>
<comment type="function">
    <text evidence="9">Component of the ERMES/MDM complex, which serves as a molecular tether to connect the endoplasmic reticulum (ER) and mitochondria. Components of this complex are involved in the control of mitochondrial shape and protein biogenesis, and function in nonvesicular lipid trafficking between the ER and mitochondria. MDM12 is required for the interaction of the ER-resident membrane protein MMM1 and the outer mitochondrial membrane-resident beta-barrel protein MDM10. The MDM12-MMM1 subcomplex functions in the major beta-barrel assembly pathway that is responsible for biogenesis of all mitochondrial outer membrane beta-barrel proteins, and acts in a late step after the SAM complex. The MDM10-MDM12-MMM1 subcomplex further acts in the TOM40-specific pathway after the action of the MDM12-MMM1 complex. Essential for establishing and maintaining the structure of mitochondria and maintenance of mtDNA nucleoids.</text>
</comment>
<feature type="compositionally biased region" description="Polar residues" evidence="10">
    <location>
        <begin position="165"/>
        <end position="175"/>
    </location>
</feature>
<dbReference type="GO" id="GO:1990456">
    <property type="term" value="P:mitochondrion-endoplasmic reticulum membrane tethering"/>
    <property type="evidence" value="ECO:0007669"/>
    <property type="project" value="TreeGrafter"/>
</dbReference>
<dbReference type="InParanoid" id="A0A067M3P2"/>
<keyword evidence="8 9" id="KW-0472">Membrane</keyword>
<protein>
    <recommendedName>
        <fullName evidence="9">Mitochondrial distribution and morphology protein 12</fullName>
    </recommendedName>
    <alternativeName>
        <fullName evidence="9">Mitochondrial inheritance component MDM12</fullName>
    </alternativeName>
</protein>
<evidence type="ECO:0000256" key="3">
    <source>
        <dbReference type="ARBA" id="ARBA00022787"/>
    </source>
</evidence>
<accession>A0A067M3P2</accession>
<dbReference type="STRING" id="930990.A0A067M3P2"/>
<dbReference type="GO" id="GO:0005789">
    <property type="term" value="C:endoplasmic reticulum membrane"/>
    <property type="evidence" value="ECO:0007669"/>
    <property type="project" value="UniProtKB-SubCell"/>
</dbReference>
<feature type="domain" description="SMP-LTD" evidence="11">
    <location>
        <begin position="1"/>
        <end position="383"/>
    </location>
</feature>
<evidence type="ECO:0000256" key="8">
    <source>
        <dbReference type="ARBA" id="ARBA00023136"/>
    </source>
</evidence>
<dbReference type="InterPro" id="IPR031468">
    <property type="entry name" value="SMP_LBD"/>
</dbReference>
<organism evidence="12 13">
    <name type="scientific">Botryobasidium botryosum (strain FD-172 SS1)</name>
    <dbReference type="NCBI Taxonomy" id="930990"/>
    <lineage>
        <taxon>Eukaryota</taxon>
        <taxon>Fungi</taxon>
        <taxon>Dikarya</taxon>
        <taxon>Basidiomycota</taxon>
        <taxon>Agaricomycotina</taxon>
        <taxon>Agaricomycetes</taxon>
        <taxon>Cantharellales</taxon>
        <taxon>Botryobasidiaceae</taxon>
        <taxon>Botryobasidium</taxon>
    </lineage>
</organism>
<comment type="subunit">
    <text evidence="9">Component of the ER-mitochondria encounter structure (ERMES) or MDM complex, composed of MMM1, MDM10, MDM12 and MDM34. A MMM1 homodimer associates with one molecule of MDM12 on each side in a pairwise head-to-tail manner, and the SMP-LTD domains of MMM1 and MDM12 generate a continuous hydrophobic tunnel for phospholipid trafficking.</text>
</comment>
<evidence type="ECO:0000256" key="7">
    <source>
        <dbReference type="ARBA" id="ARBA00023128"/>
    </source>
</evidence>
<dbReference type="GO" id="GO:0032865">
    <property type="term" value="C:ERMES complex"/>
    <property type="evidence" value="ECO:0007669"/>
    <property type="project" value="UniProtKB-UniRule"/>
</dbReference>
<dbReference type="PANTHER" id="PTHR28204:SF1">
    <property type="entry name" value="MITOCHONDRIAL DISTRIBUTION AND MORPHOLOGY PROTEIN 12"/>
    <property type="match status" value="1"/>
</dbReference>
<keyword evidence="5" id="KW-0445">Lipid transport</keyword>
<dbReference type="GO" id="GO:0008289">
    <property type="term" value="F:lipid binding"/>
    <property type="evidence" value="ECO:0007669"/>
    <property type="project" value="UniProtKB-KW"/>
</dbReference>
<keyword evidence="7 9" id="KW-0496">Mitochondrion</keyword>
<feature type="region of interest" description="Disordered" evidence="10">
    <location>
        <begin position="101"/>
        <end position="148"/>
    </location>
</feature>
<keyword evidence="3 9" id="KW-1000">Mitochondrion outer membrane</keyword>